<feature type="domain" description="DUF7583" evidence="2">
    <location>
        <begin position="329"/>
        <end position="427"/>
    </location>
</feature>
<evidence type="ECO:0000259" key="3">
    <source>
        <dbReference type="Pfam" id="PF24488"/>
    </source>
</evidence>
<keyword evidence="1" id="KW-0732">Signal</keyword>
<dbReference type="InterPro" id="IPR056007">
    <property type="entry name" value="DUF7585"/>
</dbReference>
<proteinExistence type="predicted"/>
<name>A0A0N5BXX6_STREA</name>
<dbReference type="InterPro" id="IPR056005">
    <property type="entry name" value="DUF7583"/>
</dbReference>
<dbReference type="Pfam" id="PF24486">
    <property type="entry name" value="DUF7583"/>
    <property type="match status" value="1"/>
</dbReference>
<protein>
    <submittedName>
        <fullName evidence="6">Ig-like domain-containing protein</fullName>
    </submittedName>
</protein>
<evidence type="ECO:0000313" key="5">
    <source>
        <dbReference type="Proteomes" id="UP000046392"/>
    </source>
</evidence>
<evidence type="ECO:0000259" key="4">
    <source>
        <dbReference type="Pfam" id="PF24490"/>
    </source>
</evidence>
<dbReference type="WBParaSite" id="SPAL_0001063900.2">
    <property type="protein sequence ID" value="SPAL_0001063900.2"/>
    <property type="gene ID" value="SPAL_0001063900"/>
</dbReference>
<reference evidence="6" key="1">
    <citation type="submission" date="2017-02" db="UniProtKB">
        <authorList>
            <consortium name="WormBaseParasite"/>
        </authorList>
    </citation>
    <scope>IDENTIFICATION</scope>
</reference>
<dbReference type="Proteomes" id="UP000046392">
    <property type="component" value="Unplaced"/>
</dbReference>
<feature type="signal peptide" evidence="1">
    <location>
        <begin position="1"/>
        <end position="19"/>
    </location>
</feature>
<dbReference type="InterPro" id="IPR056006">
    <property type="entry name" value="DUF7584"/>
</dbReference>
<dbReference type="STRING" id="174720.A0A0N5BXX6"/>
<evidence type="ECO:0000313" key="6">
    <source>
        <dbReference type="WBParaSite" id="SPAL_0001063900.2"/>
    </source>
</evidence>
<dbReference type="Pfam" id="PF24490">
    <property type="entry name" value="DUF7585"/>
    <property type="match status" value="1"/>
</dbReference>
<feature type="chain" id="PRO_5005895019" evidence="1">
    <location>
        <begin position="20"/>
        <end position="433"/>
    </location>
</feature>
<feature type="domain" description="DUF7585" evidence="4">
    <location>
        <begin position="33"/>
        <end position="214"/>
    </location>
</feature>
<dbReference type="Pfam" id="PF24488">
    <property type="entry name" value="DUF7584"/>
    <property type="match status" value="1"/>
</dbReference>
<evidence type="ECO:0000259" key="2">
    <source>
        <dbReference type="Pfam" id="PF24486"/>
    </source>
</evidence>
<dbReference type="AlphaFoldDB" id="A0A0N5BXX6"/>
<feature type="domain" description="DUF7584" evidence="3">
    <location>
        <begin position="218"/>
        <end position="328"/>
    </location>
</feature>
<organism evidence="5 6">
    <name type="scientific">Strongyloides papillosus</name>
    <name type="common">Intestinal threadworm</name>
    <dbReference type="NCBI Taxonomy" id="174720"/>
    <lineage>
        <taxon>Eukaryota</taxon>
        <taxon>Metazoa</taxon>
        <taxon>Ecdysozoa</taxon>
        <taxon>Nematoda</taxon>
        <taxon>Chromadorea</taxon>
        <taxon>Rhabditida</taxon>
        <taxon>Tylenchina</taxon>
        <taxon>Panagrolaimomorpha</taxon>
        <taxon>Strongyloidoidea</taxon>
        <taxon>Strongyloididae</taxon>
        <taxon>Strongyloides</taxon>
    </lineage>
</organism>
<accession>A0A0N5BXX6</accession>
<evidence type="ECO:0000256" key="1">
    <source>
        <dbReference type="SAM" id="SignalP"/>
    </source>
</evidence>
<sequence>MYFIATALALVELSIYSQGTTPKNLFNVSEDHKRKIFSINIGIGPRLDIAAIKCPSKGYHHNHDKDIFYPNEHLKVLYSLEPNLPIIWIALIRAFQGEITSIKCGSIDIYKPSNWSLYSRNIDWIYNIRWDGTPDPKHLAIINKGYAYNESIPEMCGSSIGDVIIFEKLGESEHQKLSVSETKKTSADQLFYFFKKPKEEETMSVDIPCLVLNAFNFCPQITIIGHEYTTITYKKRYEILAFKLDEDKPTTFNISLNLQIGGRSLGYYNKDNVAITRMLNFKNTIDYAPMYSDYSDSTFTIFGYELVQLEYYCKDEEIETPRSRLLFFGPKDDNLQLEERIYRYYDHDKRLQPNCTMDRMPYAFLIEMFCNGEKVEFDDPEYSNSTNFVVKRSKNYIILENVVDRAAVVKCVYNTPSGNITSNDQFVREYLID</sequence>
<keyword evidence="5" id="KW-1185">Reference proteome</keyword>